<protein>
    <submittedName>
        <fullName evidence="1">Carboxypeptidase-like regulatory domain-containing protein</fullName>
    </submittedName>
</protein>
<dbReference type="RefSeq" id="WP_340935133.1">
    <property type="nucleotide sequence ID" value="NZ_CP150496.1"/>
</dbReference>
<name>A0ABZ2TXN0_9FLAO</name>
<dbReference type="Pfam" id="PF13715">
    <property type="entry name" value="CarbopepD_reg_2"/>
    <property type="match status" value="1"/>
</dbReference>
<evidence type="ECO:0000313" key="2">
    <source>
        <dbReference type="Proteomes" id="UP001491088"/>
    </source>
</evidence>
<keyword evidence="2" id="KW-1185">Reference proteome</keyword>
<dbReference type="EMBL" id="CP150496">
    <property type="protein sequence ID" value="WYW56974.1"/>
    <property type="molecule type" value="Genomic_DNA"/>
</dbReference>
<sequence>MKDCIYIIVLFFSLQISSQITIKGTVFEKSDPLEGADVYFNNTMLGTTTNFNGEFSIKVKEGQYDLIVSYLGYKKINYTLNTSNYTKPLVFNLKQENNTLDEIIIRKTVYNDEWKYNLSTFKKEFIGRTEIAKDCEILNPKVLHFTYNSKKNILTAVAKKPLEIKHKSLGYKIIFELEKFVINNKTVTYLGYSRYQNLKGSNRKKRKWQQKRLETYNGSFTHFYQSLLKGTTYLDGFLMHQFERVLNPDRPSESVIKKARELVKLHRNKINFLKKIEIPKTPLDSALVTLKKARLPKFKDYLYKSKVPIKDILKFKNGVSYLNFKNNLSIVYTKELEEEGYILRAAFSKPRKALPQTSSIIPLKLPTIIDKNGTLINPLNVFYEGYWSYEKFANSLPLDYDPKI</sequence>
<gene>
    <name evidence="1" type="ORF">WG950_06935</name>
</gene>
<dbReference type="Gene3D" id="2.60.40.1120">
    <property type="entry name" value="Carboxypeptidase-like, regulatory domain"/>
    <property type="match status" value="1"/>
</dbReference>
<accession>A0ABZ2TXN0</accession>
<reference evidence="1 2" key="1">
    <citation type="submission" date="2024-03" db="EMBL/GenBank/DDBJ databases">
        <authorList>
            <person name="Cao K."/>
        </authorList>
    </citation>
    <scope>NUCLEOTIDE SEQUENCE [LARGE SCALE GENOMIC DNA]</scope>
    <source>
        <strain evidence="1 2">MCCC 1K00696</strain>
    </source>
</reference>
<dbReference type="SUPFAM" id="SSF49464">
    <property type="entry name" value="Carboxypeptidase regulatory domain-like"/>
    <property type="match status" value="1"/>
</dbReference>
<dbReference type="Proteomes" id="UP001491088">
    <property type="component" value="Chromosome"/>
</dbReference>
<proteinExistence type="predicted"/>
<organism evidence="1 2">
    <name type="scientific">Polaribacter marinaquae</name>
    <dbReference type="NCBI Taxonomy" id="1642819"/>
    <lineage>
        <taxon>Bacteria</taxon>
        <taxon>Pseudomonadati</taxon>
        <taxon>Bacteroidota</taxon>
        <taxon>Flavobacteriia</taxon>
        <taxon>Flavobacteriales</taxon>
        <taxon>Flavobacteriaceae</taxon>
    </lineage>
</organism>
<dbReference type="InterPro" id="IPR008969">
    <property type="entry name" value="CarboxyPept-like_regulatory"/>
</dbReference>
<evidence type="ECO:0000313" key="1">
    <source>
        <dbReference type="EMBL" id="WYW56974.1"/>
    </source>
</evidence>